<dbReference type="EMBL" id="MU004392">
    <property type="protein sequence ID" value="KAF2652861.1"/>
    <property type="molecule type" value="Genomic_DNA"/>
</dbReference>
<evidence type="ECO:0000313" key="2">
    <source>
        <dbReference type="EMBL" id="KAF2652861.1"/>
    </source>
</evidence>
<evidence type="ECO:0000313" key="3">
    <source>
        <dbReference type="Proteomes" id="UP000799324"/>
    </source>
</evidence>
<gene>
    <name evidence="2" type="ORF">K491DRAFT_28266</name>
</gene>
<name>A0A6A6T127_9PLEO</name>
<keyword evidence="1" id="KW-1133">Transmembrane helix</keyword>
<dbReference type="AlphaFoldDB" id="A0A6A6T127"/>
<accession>A0A6A6T127</accession>
<sequence>MFTVCKMDRASPQLTLIGRKQNRAPKAFNGCFTSLLLKWVLYQCPGRAILWYFSANIPPGCQVILLLAISYNYIEKVE</sequence>
<dbReference type="Proteomes" id="UP000799324">
    <property type="component" value="Unassembled WGS sequence"/>
</dbReference>
<keyword evidence="1" id="KW-0472">Membrane</keyword>
<organism evidence="2 3">
    <name type="scientific">Lophiostoma macrostomum CBS 122681</name>
    <dbReference type="NCBI Taxonomy" id="1314788"/>
    <lineage>
        <taxon>Eukaryota</taxon>
        <taxon>Fungi</taxon>
        <taxon>Dikarya</taxon>
        <taxon>Ascomycota</taxon>
        <taxon>Pezizomycotina</taxon>
        <taxon>Dothideomycetes</taxon>
        <taxon>Pleosporomycetidae</taxon>
        <taxon>Pleosporales</taxon>
        <taxon>Lophiostomataceae</taxon>
        <taxon>Lophiostoma</taxon>
    </lineage>
</organism>
<protein>
    <submittedName>
        <fullName evidence="2">Uncharacterized protein</fullName>
    </submittedName>
</protein>
<feature type="transmembrane region" description="Helical" evidence="1">
    <location>
        <begin position="49"/>
        <end position="74"/>
    </location>
</feature>
<reference evidence="2" key="1">
    <citation type="journal article" date="2020" name="Stud. Mycol.">
        <title>101 Dothideomycetes genomes: a test case for predicting lifestyles and emergence of pathogens.</title>
        <authorList>
            <person name="Haridas S."/>
            <person name="Albert R."/>
            <person name="Binder M."/>
            <person name="Bloem J."/>
            <person name="Labutti K."/>
            <person name="Salamov A."/>
            <person name="Andreopoulos B."/>
            <person name="Baker S."/>
            <person name="Barry K."/>
            <person name="Bills G."/>
            <person name="Bluhm B."/>
            <person name="Cannon C."/>
            <person name="Castanera R."/>
            <person name="Culley D."/>
            <person name="Daum C."/>
            <person name="Ezra D."/>
            <person name="Gonzalez J."/>
            <person name="Henrissat B."/>
            <person name="Kuo A."/>
            <person name="Liang C."/>
            <person name="Lipzen A."/>
            <person name="Lutzoni F."/>
            <person name="Magnuson J."/>
            <person name="Mondo S."/>
            <person name="Nolan M."/>
            <person name="Ohm R."/>
            <person name="Pangilinan J."/>
            <person name="Park H.-J."/>
            <person name="Ramirez L."/>
            <person name="Alfaro M."/>
            <person name="Sun H."/>
            <person name="Tritt A."/>
            <person name="Yoshinaga Y."/>
            <person name="Zwiers L.-H."/>
            <person name="Turgeon B."/>
            <person name="Goodwin S."/>
            <person name="Spatafora J."/>
            <person name="Crous P."/>
            <person name="Grigoriev I."/>
        </authorList>
    </citation>
    <scope>NUCLEOTIDE SEQUENCE</scope>
    <source>
        <strain evidence="2">CBS 122681</strain>
    </source>
</reference>
<keyword evidence="3" id="KW-1185">Reference proteome</keyword>
<evidence type="ECO:0000256" key="1">
    <source>
        <dbReference type="SAM" id="Phobius"/>
    </source>
</evidence>
<proteinExistence type="predicted"/>
<keyword evidence="1" id="KW-0812">Transmembrane</keyword>